<name>A0A0K1PF38_9BACT</name>
<keyword evidence="1" id="KW-0472">Membrane</keyword>
<gene>
    <name evidence="2" type="ORF">AKJ08_2096</name>
</gene>
<evidence type="ECO:0000313" key="3">
    <source>
        <dbReference type="Proteomes" id="UP000055590"/>
    </source>
</evidence>
<keyword evidence="1" id="KW-0812">Transmembrane</keyword>
<organism evidence="2 3">
    <name type="scientific">Vulgatibacter incomptus</name>
    <dbReference type="NCBI Taxonomy" id="1391653"/>
    <lineage>
        <taxon>Bacteria</taxon>
        <taxon>Pseudomonadati</taxon>
        <taxon>Myxococcota</taxon>
        <taxon>Myxococcia</taxon>
        <taxon>Myxococcales</taxon>
        <taxon>Cystobacterineae</taxon>
        <taxon>Vulgatibacteraceae</taxon>
        <taxon>Vulgatibacter</taxon>
    </lineage>
</organism>
<dbReference type="EMBL" id="CP012332">
    <property type="protein sequence ID" value="AKU91709.1"/>
    <property type="molecule type" value="Genomic_DNA"/>
</dbReference>
<evidence type="ECO:0000256" key="1">
    <source>
        <dbReference type="SAM" id="Phobius"/>
    </source>
</evidence>
<feature type="transmembrane region" description="Helical" evidence="1">
    <location>
        <begin position="16"/>
        <end position="39"/>
    </location>
</feature>
<dbReference type="AlphaFoldDB" id="A0A0K1PF38"/>
<dbReference type="KEGG" id="vin:AKJ08_2096"/>
<keyword evidence="3" id="KW-1185">Reference proteome</keyword>
<dbReference type="STRING" id="1391653.AKJ08_2096"/>
<reference evidence="2 3" key="1">
    <citation type="submission" date="2015-08" db="EMBL/GenBank/DDBJ databases">
        <authorList>
            <person name="Babu N.S."/>
            <person name="Beckwith C.J."/>
            <person name="Beseler K.G."/>
            <person name="Brison A."/>
            <person name="Carone J.V."/>
            <person name="Caskin T.P."/>
            <person name="Diamond M."/>
            <person name="Durham M.E."/>
            <person name="Foxe J.M."/>
            <person name="Go M."/>
            <person name="Henderson B.A."/>
            <person name="Jones I.B."/>
            <person name="McGettigan J.A."/>
            <person name="Micheletti S.J."/>
            <person name="Nasrallah M.E."/>
            <person name="Ortiz D."/>
            <person name="Piller C.R."/>
            <person name="Privatt S.R."/>
            <person name="Schneider S.L."/>
            <person name="Sharp S."/>
            <person name="Smith T.C."/>
            <person name="Stanton J.D."/>
            <person name="Ullery H.E."/>
            <person name="Wilson R.J."/>
            <person name="Serrano M.G."/>
            <person name="Buck G."/>
            <person name="Lee V."/>
            <person name="Wang Y."/>
            <person name="Carvalho R."/>
            <person name="Voegtly L."/>
            <person name="Shi R."/>
            <person name="Duckworth R."/>
            <person name="Johnson A."/>
            <person name="Loviza R."/>
            <person name="Walstead R."/>
            <person name="Shah Z."/>
            <person name="Kiflezghi M."/>
            <person name="Wade K."/>
            <person name="Ball S.L."/>
            <person name="Bradley K.W."/>
            <person name="Asai D.J."/>
            <person name="Bowman C.A."/>
            <person name="Russell D.A."/>
            <person name="Pope W.H."/>
            <person name="Jacobs-Sera D."/>
            <person name="Hendrix R.W."/>
            <person name="Hatfull G.F."/>
        </authorList>
    </citation>
    <scope>NUCLEOTIDE SEQUENCE [LARGE SCALE GENOMIC DNA]</scope>
    <source>
        <strain evidence="2 3">DSM 27710</strain>
    </source>
</reference>
<protein>
    <recommendedName>
        <fullName evidence="4">Type 4 fimbrial biogenesis protein PilX N-terminal domain-containing protein</fullName>
    </recommendedName>
</protein>
<evidence type="ECO:0008006" key="4">
    <source>
        <dbReference type="Google" id="ProtNLM"/>
    </source>
</evidence>
<sequence length="183" mass="18539">MDASTSTSRRADERGFTLLLVLLALVVVTIVGTTTLYVASSDRLAAEARERSALARAAAETGLSHLLVGFQPSLVLDQRAASGGTEFSDPLSGAPFTETPREVPAPPGLRAEYVAWGGAPAAGGAQVIVEGRILSGERIVARSRLSAVVVMTGDTGGYGDIGSTAGNTGVETTGGTSTGYSGI</sequence>
<evidence type="ECO:0000313" key="2">
    <source>
        <dbReference type="EMBL" id="AKU91709.1"/>
    </source>
</evidence>
<dbReference type="RefSeq" id="WP_050725983.1">
    <property type="nucleotide sequence ID" value="NZ_CP012332.1"/>
</dbReference>
<proteinExistence type="predicted"/>
<dbReference type="Proteomes" id="UP000055590">
    <property type="component" value="Chromosome"/>
</dbReference>
<accession>A0A0K1PF38</accession>
<keyword evidence="1" id="KW-1133">Transmembrane helix</keyword>